<dbReference type="EMBL" id="JQGA01000899">
    <property type="protein sequence ID" value="KGO72113.1"/>
    <property type="molecule type" value="Genomic_DNA"/>
</dbReference>
<proteinExistence type="predicted"/>
<gene>
    <name evidence="2" type="ORF">PITC_075510</name>
</gene>
<evidence type="ECO:0000313" key="2">
    <source>
        <dbReference type="EMBL" id="KGO72113.1"/>
    </source>
</evidence>
<accession>A0A0A2KYW1</accession>
<dbReference type="AlphaFoldDB" id="A0A0A2KYW1"/>
<feature type="compositionally biased region" description="Polar residues" evidence="1">
    <location>
        <begin position="1"/>
        <end position="12"/>
    </location>
</feature>
<evidence type="ECO:0000256" key="1">
    <source>
        <dbReference type="SAM" id="MobiDB-lite"/>
    </source>
</evidence>
<dbReference type="Proteomes" id="UP000030104">
    <property type="component" value="Unassembled WGS sequence"/>
</dbReference>
<dbReference type="OrthoDB" id="4362072at2759"/>
<organism evidence="2 3">
    <name type="scientific">Penicillium italicum</name>
    <name type="common">Blue mold</name>
    <dbReference type="NCBI Taxonomy" id="40296"/>
    <lineage>
        <taxon>Eukaryota</taxon>
        <taxon>Fungi</taxon>
        <taxon>Dikarya</taxon>
        <taxon>Ascomycota</taxon>
        <taxon>Pezizomycotina</taxon>
        <taxon>Eurotiomycetes</taxon>
        <taxon>Eurotiomycetidae</taxon>
        <taxon>Eurotiales</taxon>
        <taxon>Aspergillaceae</taxon>
        <taxon>Penicillium</taxon>
    </lineage>
</organism>
<feature type="region of interest" description="Disordered" evidence="1">
    <location>
        <begin position="63"/>
        <end position="89"/>
    </location>
</feature>
<sequence>MAAVTQQETSVVPTRRVPPRQTAVISQTTNHPEDAEAATAPESASQSIIRRWRYANVRPTHPLQTHLQYQARDTTPPVHHSWQNHAPVR</sequence>
<feature type="compositionally biased region" description="Polar residues" evidence="1">
    <location>
        <begin position="63"/>
        <end position="73"/>
    </location>
</feature>
<name>A0A0A2KYW1_PENIT</name>
<comment type="caution">
    <text evidence="2">The sequence shown here is derived from an EMBL/GenBank/DDBJ whole genome shotgun (WGS) entry which is preliminary data.</text>
</comment>
<protein>
    <submittedName>
        <fullName evidence="2">Uncharacterized protein</fullName>
    </submittedName>
</protein>
<reference evidence="2 3" key="1">
    <citation type="journal article" date="2015" name="Mol. Plant Microbe Interact.">
        <title>Genome, transcriptome, and functional analyses of Penicillium expansum provide new insights into secondary metabolism and pathogenicity.</title>
        <authorList>
            <person name="Ballester A.R."/>
            <person name="Marcet-Houben M."/>
            <person name="Levin E."/>
            <person name="Sela N."/>
            <person name="Selma-Lazaro C."/>
            <person name="Carmona L."/>
            <person name="Wisniewski M."/>
            <person name="Droby S."/>
            <person name="Gonzalez-Candelas L."/>
            <person name="Gabaldon T."/>
        </authorList>
    </citation>
    <scope>NUCLEOTIDE SEQUENCE [LARGE SCALE GENOMIC DNA]</scope>
    <source>
        <strain evidence="2 3">PHI-1</strain>
    </source>
</reference>
<feature type="region of interest" description="Disordered" evidence="1">
    <location>
        <begin position="1"/>
        <end position="46"/>
    </location>
</feature>
<keyword evidence="3" id="KW-1185">Reference proteome</keyword>
<evidence type="ECO:0000313" key="3">
    <source>
        <dbReference type="Proteomes" id="UP000030104"/>
    </source>
</evidence>
<dbReference type="HOGENOM" id="CLU_2455438_0_0_1"/>